<keyword evidence="3" id="KW-1003">Cell membrane</keyword>
<feature type="signal peptide" evidence="11">
    <location>
        <begin position="1"/>
        <end position="21"/>
    </location>
</feature>
<keyword evidence="6 10" id="KW-1133">Transmembrane helix</keyword>
<evidence type="ECO:0000256" key="5">
    <source>
        <dbReference type="ARBA" id="ARBA00022970"/>
    </source>
</evidence>
<feature type="chain" id="PRO_5045849381" evidence="11">
    <location>
        <begin position="22"/>
        <end position="737"/>
    </location>
</feature>
<evidence type="ECO:0000256" key="2">
    <source>
        <dbReference type="ARBA" id="ARBA00022448"/>
    </source>
</evidence>
<evidence type="ECO:0000256" key="7">
    <source>
        <dbReference type="ARBA" id="ARBA00023136"/>
    </source>
</evidence>
<evidence type="ECO:0000256" key="6">
    <source>
        <dbReference type="ARBA" id="ARBA00022989"/>
    </source>
</evidence>
<dbReference type="PANTHER" id="PTHR11795">
    <property type="entry name" value="BRANCHED-CHAIN AMINO ACID TRANSPORT SYSTEM PERMEASE PROTEIN LIVH"/>
    <property type="match status" value="1"/>
</dbReference>
<feature type="compositionally biased region" description="Low complexity" evidence="9">
    <location>
        <begin position="34"/>
        <end position="79"/>
    </location>
</feature>
<feature type="region of interest" description="Disordered" evidence="9">
    <location>
        <begin position="34"/>
        <end position="119"/>
    </location>
</feature>
<reference evidence="12 13" key="1">
    <citation type="submission" date="2024-09" db="EMBL/GenBank/DDBJ databases">
        <authorList>
            <person name="Sun Q."/>
            <person name="Mori K."/>
        </authorList>
    </citation>
    <scope>NUCLEOTIDE SEQUENCE [LARGE SCALE GENOMIC DNA]</scope>
    <source>
        <strain evidence="12 13">KCTC 42086</strain>
    </source>
</reference>
<evidence type="ECO:0000256" key="9">
    <source>
        <dbReference type="SAM" id="MobiDB-lite"/>
    </source>
</evidence>
<evidence type="ECO:0000256" key="8">
    <source>
        <dbReference type="ARBA" id="ARBA00037998"/>
    </source>
</evidence>
<feature type="transmembrane region" description="Helical" evidence="10">
    <location>
        <begin position="503"/>
        <end position="525"/>
    </location>
</feature>
<comment type="similarity">
    <text evidence="8">Belongs to the binding-protein-dependent transport system permease family. LivHM subfamily.</text>
</comment>
<dbReference type="InterPro" id="IPR017779">
    <property type="entry name" value="ABC_UrtB_bac"/>
</dbReference>
<dbReference type="RefSeq" id="WP_394319946.1">
    <property type="nucleotide sequence ID" value="NZ_JBHMQU010000043.1"/>
</dbReference>
<accession>A0ABV6T4Z3</accession>
<comment type="caution">
    <text evidence="12">The sequence shown here is derived from an EMBL/GenBank/DDBJ whole genome shotgun (WGS) entry which is preliminary data.</text>
</comment>
<dbReference type="NCBIfam" id="TIGR03409">
    <property type="entry name" value="urea_trans_UrtB"/>
    <property type="match status" value="1"/>
</dbReference>
<feature type="compositionally biased region" description="Low complexity" evidence="9">
    <location>
        <begin position="87"/>
        <end position="119"/>
    </location>
</feature>
<feature type="transmembrane region" description="Helical" evidence="10">
    <location>
        <begin position="585"/>
        <end position="602"/>
    </location>
</feature>
<dbReference type="Pfam" id="PF02653">
    <property type="entry name" value="BPD_transp_2"/>
    <property type="match status" value="1"/>
</dbReference>
<evidence type="ECO:0000256" key="1">
    <source>
        <dbReference type="ARBA" id="ARBA00004651"/>
    </source>
</evidence>
<evidence type="ECO:0000313" key="13">
    <source>
        <dbReference type="Proteomes" id="UP001589920"/>
    </source>
</evidence>
<keyword evidence="4 10" id="KW-0812">Transmembrane</keyword>
<keyword evidence="5" id="KW-0029">Amino-acid transport</keyword>
<dbReference type="InterPro" id="IPR052157">
    <property type="entry name" value="BCAA_transport_permease"/>
</dbReference>
<dbReference type="InterPro" id="IPR001851">
    <property type="entry name" value="ABC_transp_permease"/>
</dbReference>
<evidence type="ECO:0000256" key="4">
    <source>
        <dbReference type="ARBA" id="ARBA00022692"/>
    </source>
</evidence>
<evidence type="ECO:0000256" key="10">
    <source>
        <dbReference type="SAM" id="Phobius"/>
    </source>
</evidence>
<evidence type="ECO:0000256" key="11">
    <source>
        <dbReference type="SAM" id="SignalP"/>
    </source>
</evidence>
<feature type="transmembrane region" description="Helical" evidence="10">
    <location>
        <begin position="665"/>
        <end position="693"/>
    </location>
</feature>
<keyword evidence="11" id="KW-0732">Signal</keyword>
<dbReference type="PANTHER" id="PTHR11795:SF447">
    <property type="entry name" value="ABC TRANSPORTER PERMEASE PROTEIN"/>
    <property type="match status" value="1"/>
</dbReference>
<feature type="transmembrane region" description="Helical" evidence="10">
    <location>
        <begin position="631"/>
        <end position="653"/>
    </location>
</feature>
<keyword evidence="7 10" id="KW-0472">Membrane</keyword>
<dbReference type="Proteomes" id="UP001589920">
    <property type="component" value="Unassembled WGS sequence"/>
</dbReference>
<protein>
    <submittedName>
        <fullName evidence="12">Urea ABC transporter permease subunit UrtB</fullName>
    </submittedName>
</protein>
<proteinExistence type="inferred from homology"/>
<dbReference type="EMBL" id="JBHMQU010000043">
    <property type="protein sequence ID" value="MFC0812314.1"/>
    <property type="molecule type" value="Genomic_DNA"/>
</dbReference>
<comment type="subcellular location">
    <subcellularLocation>
        <location evidence="1">Cell membrane</location>
        <topology evidence="1">Multi-pass membrane protein</topology>
    </subcellularLocation>
</comment>
<keyword evidence="2" id="KW-0813">Transport</keyword>
<keyword evidence="13" id="KW-1185">Reference proteome</keyword>
<evidence type="ECO:0000313" key="12">
    <source>
        <dbReference type="EMBL" id="MFC0812314.1"/>
    </source>
</evidence>
<evidence type="ECO:0000256" key="3">
    <source>
        <dbReference type="ARBA" id="ARBA00022475"/>
    </source>
</evidence>
<dbReference type="CDD" id="cd06582">
    <property type="entry name" value="TM_PBP1_LivH_like"/>
    <property type="match status" value="1"/>
</dbReference>
<feature type="transmembrane region" description="Helical" evidence="10">
    <location>
        <begin position="705"/>
        <end position="722"/>
    </location>
</feature>
<feature type="transmembrane region" description="Helical" evidence="10">
    <location>
        <begin position="456"/>
        <end position="474"/>
    </location>
</feature>
<name>A0ABV6T4Z3_9RHOB</name>
<gene>
    <name evidence="12" type="primary">urtB</name>
    <name evidence="12" type="ORF">ACFHYO_09335</name>
</gene>
<organism evidence="12 13">
    <name type="scientific">Paracoccus panacisoli</name>
    <dbReference type="NCBI Taxonomy" id="1510163"/>
    <lineage>
        <taxon>Bacteria</taxon>
        <taxon>Pseudomonadati</taxon>
        <taxon>Pseudomonadota</taxon>
        <taxon>Alphaproteobacteria</taxon>
        <taxon>Rhodobacterales</taxon>
        <taxon>Paracoccaceae</taxon>
        <taxon>Paracoccus</taxon>
    </lineage>
</organism>
<sequence>MRPLIHALLVLLALPALPAMAQVTSGTPVEAPLAATPAAAPADAEPAPATTVDPAAAPTAAPADAPAVDATPSPATAGPAPTPAPTDSPATPADPSPTAAAAPSADPTAAPTASPETATPAAPLAEALAAHADQIARPSRQTVAPAIAALAAAGGADVLAAWQDRRLGRTKDGRFVIVAADTPDTATDALTGAPVTAEWEVLKPNSGVRALIAAALVPAQLSDPDPARRAAALDAIARAPEAAHLAAIRSAAPEPDPALAQRRDRLGRLLTVRFDTQQTARLAAIDSFGRDTGADFQAVLNPLLATTRIAAPALPEGANVAATLTPGEDIGREAAYALLVDQGLAPAPLDPAAQKAALAAHISDGAVGGVPVAELADPARRDAAYEALAAAGRVPDAATTAEIDTALAAHRFADVYVEPDPAVTDAARAALRGMAVRQGAAQAADLALDALSLASIYFLAAIGLAITFGVMGVINMAHGEFIMMGAYTGYVVQTLIANRTLSLIVALPAAFLVTALAGVVLYRVVIRRLARRPLETLLATFGVSIALQQIAKNVFGTQARPLTAPAWLEGSVGGGETIQISSIRVAIFVLALMFLALFVVIMNRTRLGLQVRAVTQNPGMAASMGIDPDRIAMLTFGLGSGIAGIAGVAIGLFAKVTSELGSDYIVQSFMTVVVGGVGNIWGTLAGAALIGGLQKGIEVMNPGNTLAAQTFMILFIIVFIQFRPRGIMPQRGRAAAA</sequence>